<gene>
    <name evidence="3" type="ORF">AVDCRST_MAG92-2938</name>
</gene>
<dbReference type="EMBL" id="CADCTM010000472">
    <property type="protein sequence ID" value="CAA9270657.1"/>
    <property type="molecule type" value="Genomic_DNA"/>
</dbReference>
<dbReference type="Gene3D" id="3.30.559.30">
    <property type="entry name" value="Nonribosomal peptide synthetase, condensation domain"/>
    <property type="match status" value="1"/>
</dbReference>
<reference evidence="3" key="1">
    <citation type="submission" date="2020-02" db="EMBL/GenBank/DDBJ databases">
        <authorList>
            <person name="Meier V. D."/>
        </authorList>
    </citation>
    <scope>NUCLEOTIDE SEQUENCE</scope>
    <source>
        <strain evidence="3">AVDCRST_MAG92</strain>
    </source>
</reference>
<feature type="domain" description="Condensation" evidence="1">
    <location>
        <begin position="74"/>
        <end position="478"/>
    </location>
</feature>
<evidence type="ECO:0000259" key="1">
    <source>
        <dbReference type="Pfam" id="PF00668"/>
    </source>
</evidence>
<dbReference type="PANTHER" id="PTHR45398:SF1">
    <property type="entry name" value="ENZYME, PUTATIVE (JCVI)-RELATED"/>
    <property type="match status" value="1"/>
</dbReference>
<dbReference type="InterPro" id="IPR044894">
    <property type="entry name" value="TubC_N_sf"/>
</dbReference>
<dbReference type="Pfam" id="PF00668">
    <property type="entry name" value="Condensation"/>
    <property type="match status" value="1"/>
</dbReference>
<dbReference type="Gene3D" id="3.30.559.10">
    <property type="entry name" value="Chloramphenicol acetyltransferase-like domain"/>
    <property type="match status" value="1"/>
</dbReference>
<dbReference type="InterPro" id="IPR041464">
    <property type="entry name" value="TubC_N"/>
</dbReference>
<evidence type="ECO:0000313" key="3">
    <source>
        <dbReference type="EMBL" id="CAA9270657.1"/>
    </source>
</evidence>
<name>A0A6J4J6E1_9CYAN</name>
<organism evidence="3">
    <name type="scientific">uncultured Coleofasciculus sp</name>
    <dbReference type="NCBI Taxonomy" id="1267456"/>
    <lineage>
        <taxon>Bacteria</taxon>
        <taxon>Bacillati</taxon>
        <taxon>Cyanobacteriota</taxon>
        <taxon>Cyanophyceae</taxon>
        <taxon>Coleofasciculales</taxon>
        <taxon>Coleofasciculaceae</taxon>
        <taxon>Coleofasciculus</taxon>
        <taxon>environmental samples</taxon>
    </lineage>
</organism>
<dbReference type="CDD" id="cd19531">
    <property type="entry name" value="LCL_NRPS-like"/>
    <property type="match status" value="1"/>
</dbReference>
<proteinExistence type="predicted"/>
<protein>
    <submittedName>
        <fullName evidence="3">Siderophore biosynthesis non-ribosomal peptide synthetase modules</fullName>
    </submittedName>
</protein>
<dbReference type="AlphaFoldDB" id="A0A6J4J6E1"/>
<sequence>MKSIQEFLSYLNELDVRLWSDDGRLRCNAPQDALTPTLRAELAERKAEILDFLKQANLATSSTHQPIRPVPRNGNLPLSFSQQGLWFIDQLEIESTAYNQLFAVHLCGSLKVAVLEQALTEIVRRHEVLRTTFQSVDGQPVQVIAPNPDLSLSVVDLSDLAEAKQSAEIQQLAISELDRPFNLEQLPLLRVTLLQLKAAEYVLLLAIHHIVADGWSGGIIIRELGALYEVFSRGKPSSLPELPIQYADFAHWQQQRLRGAVLEEQLTYWTQQLADAPPVLQLPCDRPRPAVQTHRGATITLRLGVEVTQGLKQLSQQEGATLFMTLLAAFQILLYRYTNQDDICVGTTLANRHSRDLESLVGFFVNTAVIRTDLSGNPSFRELLGRVRRVALEAQERSDLPFNLLVEKLQPERNLSHTPLFQVMFVLENAPIDTLELPGLTLSRFELAIAAATFDLSLSMRETQQGLIANFEYNIDLF</sequence>
<evidence type="ECO:0000259" key="2">
    <source>
        <dbReference type="Pfam" id="PF18563"/>
    </source>
</evidence>
<dbReference type="InterPro" id="IPR023213">
    <property type="entry name" value="CAT-like_dom_sf"/>
</dbReference>
<dbReference type="PANTHER" id="PTHR45398">
    <property type="match status" value="1"/>
</dbReference>
<dbReference type="GO" id="GO:0008610">
    <property type="term" value="P:lipid biosynthetic process"/>
    <property type="evidence" value="ECO:0007669"/>
    <property type="project" value="UniProtKB-ARBA"/>
</dbReference>
<accession>A0A6J4J6E1</accession>
<feature type="domain" description="TubC N-terminal docking" evidence="2">
    <location>
        <begin position="4"/>
        <end position="55"/>
    </location>
</feature>
<dbReference type="FunFam" id="3.30.559.10:FF:000012">
    <property type="entry name" value="Non-ribosomal peptide synthetase"/>
    <property type="match status" value="1"/>
</dbReference>
<dbReference type="InterPro" id="IPR001242">
    <property type="entry name" value="Condensation_dom"/>
</dbReference>
<dbReference type="Pfam" id="PF18563">
    <property type="entry name" value="TubC_N"/>
    <property type="match status" value="1"/>
</dbReference>
<dbReference type="GO" id="GO:0003824">
    <property type="term" value="F:catalytic activity"/>
    <property type="evidence" value="ECO:0007669"/>
    <property type="project" value="InterPro"/>
</dbReference>
<dbReference type="Gene3D" id="1.10.10.1830">
    <property type="entry name" value="Non-ribosomal peptide synthase, adenylation domain"/>
    <property type="match status" value="1"/>
</dbReference>
<dbReference type="SUPFAM" id="SSF52777">
    <property type="entry name" value="CoA-dependent acyltransferases"/>
    <property type="match status" value="2"/>
</dbReference>